<keyword evidence="1" id="KW-0732">Signal</keyword>
<evidence type="ECO:0000313" key="4">
    <source>
        <dbReference type="Proteomes" id="UP000621856"/>
    </source>
</evidence>
<reference evidence="2" key="3">
    <citation type="submission" date="2020-09" db="EMBL/GenBank/DDBJ databases">
        <authorList>
            <person name="Sun Q."/>
            <person name="Zhou Y."/>
        </authorList>
    </citation>
    <scope>NUCLEOTIDE SEQUENCE</scope>
    <source>
        <strain evidence="2">CGMCC 1.14984</strain>
    </source>
</reference>
<reference evidence="3 5" key="2">
    <citation type="submission" date="2020-02" db="EMBL/GenBank/DDBJ databases">
        <title>Genome sequence of Parvularcula flava strain NH6-79.</title>
        <authorList>
            <person name="Abdul Karim M.H."/>
            <person name="Lam M.Q."/>
            <person name="Chen S.J."/>
            <person name="Yahya A."/>
            <person name="Shahir S."/>
            <person name="Shamsir M.S."/>
            <person name="Chong C.S."/>
        </authorList>
    </citation>
    <scope>NUCLEOTIDE SEQUENCE [LARGE SCALE GENOMIC DNA]</scope>
    <source>
        <strain evidence="3 5">NH6-79</strain>
    </source>
</reference>
<proteinExistence type="predicted"/>
<dbReference type="EMBL" id="BMGZ01000002">
    <property type="protein sequence ID" value="GGH99407.1"/>
    <property type="molecule type" value="Genomic_DNA"/>
</dbReference>
<evidence type="ECO:0000313" key="5">
    <source>
        <dbReference type="Proteomes" id="UP000818603"/>
    </source>
</evidence>
<name>A0A8J3EV56_9PROT</name>
<sequence length="136" mass="15030">MIKRILTGFLAACMLPAATVSAQQTPANLDEAIVEFTRVCMADQTQYFDSYAQAETSCACSLGMSGGYFNEADFISYLVLLQELLKHGDLSTDEQFDSFVNALLARGFDEEKIIDFMAAAEELGEIEVTYCGAYWE</sequence>
<dbReference type="Proteomes" id="UP000818603">
    <property type="component" value="Unassembled WGS sequence"/>
</dbReference>
<protein>
    <submittedName>
        <fullName evidence="2">Uncharacterized protein</fullName>
    </submittedName>
</protein>
<dbReference type="EMBL" id="VCJR02000002">
    <property type="protein sequence ID" value="NHK28750.1"/>
    <property type="molecule type" value="Genomic_DNA"/>
</dbReference>
<feature type="chain" id="PRO_5035160846" evidence="1">
    <location>
        <begin position="23"/>
        <end position="136"/>
    </location>
</feature>
<dbReference type="RefSeq" id="WP_155141012.1">
    <property type="nucleotide sequence ID" value="NZ_BMGZ01000002.1"/>
</dbReference>
<reference evidence="2" key="1">
    <citation type="journal article" date="2014" name="Int. J. Syst. Evol. Microbiol.">
        <title>Complete genome sequence of Corynebacterium casei LMG S-19264T (=DSM 44701T), isolated from a smear-ripened cheese.</title>
        <authorList>
            <consortium name="US DOE Joint Genome Institute (JGI-PGF)"/>
            <person name="Walter F."/>
            <person name="Albersmeier A."/>
            <person name="Kalinowski J."/>
            <person name="Ruckert C."/>
        </authorList>
    </citation>
    <scope>NUCLEOTIDE SEQUENCE</scope>
    <source>
        <strain evidence="2">CGMCC 1.14984</strain>
    </source>
</reference>
<dbReference type="Proteomes" id="UP000621856">
    <property type="component" value="Unassembled WGS sequence"/>
</dbReference>
<keyword evidence="5" id="KW-1185">Reference proteome</keyword>
<accession>A0A8J3EV56</accession>
<gene>
    <name evidence="3" type="ORF">FF098_012590</name>
    <name evidence="2" type="ORF">GCM10011355_25290</name>
</gene>
<evidence type="ECO:0000256" key="1">
    <source>
        <dbReference type="SAM" id="SignalP"/>
    </source>
</evidence>
<dbReference type="AlphaFoldDB" id="A0A8J3EV56"/>
<feature type="signal peptide" evidence="1">
    <location>
        <begin position="1"/>
        <end position="22"/>
    </location>
</feature>
<evidence type="ECO:0000313" key="2">
    <source>
        <dbReference type="EMBL" id="GGH99407.1"/>
    </source>
</evidence>
<comment type="caution">
    <text evidence="2">The sequence shown here is derived from an EMBL/GenBank/DDBJ whole genome shotgun (WGS) entry which is preliminary data.</text>
</comment>
<organism evidence="2 4">
    <name type="scientific">Aquisalinus luteolus</name>
    <dbReference type="NCBI Taxonomy" id="1566827"/>
    <lineage>
        <taxon>Bacteria</taxon>
        <taxon>Pseudomonadati</taxon>
        <taxon>Pseudomonadota</taxon>
        <taxon>Alphaproteobacteria</taxon>
        <taxon>Parvularculales</taxon>
        <taxon>Parvularculaceae</taxon>
        <taxon>Aquisalinus</taxon>
    </lineage>
</organism>
<evidence type="ECO:0000313" key="3">
    <source>
        <dbReference type="EMBL" id="NHK28750.1"/>
    </source>
</evidence>